<reference evidence="3" key="1">
    <citation type="journal article" date="2019" name="Int. J. Syst. Evol. Microbiol.">
        <title>The Global Catalogue of Microorganisms (GCM) 10K type strain sequencing project: providing services to taxonomists for standard genome sequencing and annotation.</title>
        <authorList>
            <consortium name="The Broad Institute Genomics Platform"/>
            <consortium name="The Broad Institute Genome Sequencing Center for Infectious Disease"/>
            <person name="Wu L."/>
            <person name="Ma J."/>
        </authorList>
    </citation>
    <scope>NUCLEOTIDE SEQUENCE [LARGE SCALE GENOMIC DNA]</scope>
    <source>
        <strain evidence="3">JCM 17657</strain>
    </source>
</reference>
<evidence type="ECO:0008006" key="4">
    <source>
        <dbReference type="Google" id="ProtNLM"/>
    </source>
</evidence>
<proteinExistence type="predicted"/>
<sequence length="135" mass="14830">MLRLLLDPDDTAVTRETAQALLERGDTSALRQVLLALARAASEVTMDWLAGTVHDHYARARAAGEEEGRLIRQLHELVSDPDMGVRQEAITMIADLSPDQTWLGLPSAPPHLVDHDNRWSQSKAEAGAASNRNSR</sequence>
<evidence type="ECO:0000313" key="2">
    <source>
        <dbReference type="EMBL" id="GAA4977219.1"/>
    </source>
</evidence>
<dbReference type="InterPro" id="IPR016024">
    <property type="entry name" value="ARM-type_fold"/>
</dbReference>
<organism evidence="2 3">
    <name type="scientific">Streptomyces hyderabadensis</name>
    <dbReference type="NCBI Taxonomy" id="598549"/>
    <lineage>
        <taxon>Bacteria</taxon>
        <taxon>Bacillati</taxon>
        <taxon>Actinomycetota</taxon>
        <taxon>Actinomycetes</taxon>
        <taxon>Kitasatosporales</taxon>
        <taxon>Streptomycetaceae</taxon>
        <taxon>Streptomyces</taxon>
    </lineage>
</organism>
<protein>
    <recommendedName>
        <fullName evidence="4">HEAT repeat domain-containing protein</fullName>
    </recommendedName>
</protein>
<dbReference type="Proteomes" id="UP001500610">
    <property type="component" value="Unassembled WGS sequence"/>
</dbReference>
<evidence type="ECO:0000313" key="3">
    <source>
        <dbReference type="Proteomes" id="UP001500610"/>
    </source>
</evidence>
<feature type="region of interest" description="Disordered" evidence="1">
    <location>
        <begin position="106"/>
        <end position="135"/>
    </location>
</feature>
<dbReference type="EMBL" id="BAABIV010000003">
    <property type="protein sequence ID" value="GAA4977219.1"/>
    <property type="molecule type" value="Genomic_DNA"/>
</dbReference>
<keyword evidence="3" id="KW-1185">Reference proteome</keyword>
<name>A0ABP9HRY0_9ACTN</name>
<accession>A0ABP9HRY0</accession>
<gene>
    <name evidence="2" type="ORF">GCM10023257_13040</name>
</gene>
<dbReference type="SUPFAM" id="SSF48371">
    <property type="entry name" value="ARM repeat"/>
    <property type="match status" value="1"/>
</dbReference>
<comment type="caution">
    <text evidence="2">The sequence shown here is derived from an EMBL/GenBank/DDBJ whole genome shotgun (WGS) entry which is preliminary data.</text>
</comment>
<evidence type="ECO:0000256" key="1">
    <source>
        <dbReference type="SAM" id="MobiDB-lite"/>
    </source>
</evidence>